<evidence type="ECO:0000313" key="11">
    <source>
        <dbReference type="EMBL" id="RZC56848.1"/>
    </source>
</evidence>
<dbReference type="PRINTS" id="PR00385">
    <property type="entry name" value="P450"/>
</dbReference>
<evidence type="ECO:0000313" key="12">
    <source>
        <dbReference type="Proteomes" id="UP000316621"/>
    </source>
</evidence>
<evidence type="ECO:0000256" key="9">
    <source>
        <dbReference type="RuleBase" id="RU000461"/>
    </source>
</evidence>
<evidence type="ECO:0008006" key="13">
    <source>
        <dbReference type="Google" id="ProtNLM"/>
    </source>
</evidence>
<keyword evidence="10" id="KW-1133">Transmembrane helix</keyword>
<comment type="similarity">
    <text evidence="2 9">Belongs to the cytochrome P450 family.</text>
</comment>
<evidence type="ECO:0000256" key="6">
    <source>
        <dbReference type="ARBA" id="ARBA00023004"/>
    </source>
</evidence>
<dbReference type="SUPFAM" id="SSF48264">
    <property type="entry name" value="Cytochrome P450"/>
    <property type="match status" value="1"/>
</dbReference>
<name>A0A4Y7JAP0_PAPSO</name>
<dbReference type="Gene3D" id="1.10.630.10">
    <property type="entry name" value="Cytochrome P450"/>
    <property type="match status" value="1"/>
</dbReference>
<dbReference type="GO" id="GO:0016705">
    <property type="term" value="F:oxidoreductase activity, acting on paired donors, with incorporation or reduction of molecular oxygen"/>
    <property type="evidence" value="ECO:0007669"/>
    <property type="project" value="InterPro"/>
</dbReference>
<dbReference type="FunFam" id="1.10.630.10:FF:000016">
    <property type="entry name" value="Cytochrome P450 78A5"/>
    <property type="match status" value="1"/>
</dbReference>
<dbReference type="GO" id="GO:0004497">
    <property type="term" value="F:monooxygenase activity"/>
    <property type="evidence" value="ECO:0007669"/>
    <property type="project" value="UniProtKB-KW"/>
</dbReference>
<keyword evidence="12" id="KW-1185">Reference proteome</keyword>
<comment type="cofactor">
    <cofactor evidence="1 8">
        <name>heme</name>
        <dbReference type="ChEBI" id="CHEBI:30413"/>
    </cofactor>
</comment>
<dbReference type="PRINTS" id="PR00463">
    <property type="entry name" value="EP450I"/>
</dbReference>
<dbReference type="InterPro" id="IPR036396">
    <property type="entry name" value="Cyt_P450_sf"/>
</dbReference>
<dbReference type="OrthoDB" id="3934656at2759"/>
<dbReference type="Proteomes" id="UP000316621">
    <property type="component" value="Chromosome 3"/>
</dbReference>
<dbReference type="GO" id="GO:0020037">
    <property type="term" value="F:heme binding"/>
    <property type="evidence" value="ECO:0007669"/>
    <property type="project" value="InterPro"/>
</dbReference>
<dbReference type="PROSITE" id="PS00086">
    <property type="entry name" value="CYTOCHROME_P450"/>
    <property type="match status" value="1"/>
</dbReference>
<accession>A0A4Y7JAP0</accession>
<dbReference type="AlphaFoldDB" id="A0A4Y7JAP0"/>
<evidence type="ECO:0000256" key="5">
    <source>
        <dbReference type="ARBA" id="ARBA00023002"/>
    </source>
</evidence>
<feature type="transmembrane region" description="Helical" evidence="10">
    <location>
        <begin position="58"/>
        <end position="76"/>
    </location>
</feature>
<evidence type="ECO:0000256" key="10">
    <source>
        <dbReference type="SAM" id="Phobius"/>
    </source>
</evidence>
<dbReference type="GO" id="GO:0033075">
    <property type="term" value="P:isoquinoline alkaloid biosynthetic process"/>
    <property type="evidence" value="ECO:0007669"/>
    <property type="project" value="UniProtKB-ARBA"/>
</dbReference>
<gene>
    <name evidence="11" type="ORF">C5167_015699</name>
</gene>
<keyword evidence="4 8" id="KW-0479">Metal-binding</keyword>
<keyword evidence="6 8" id="KW-0408">Iron</keyword>
<dbReference type="InterPro" id="IPR051996">
    <property type="entry name" value="Cytochrome_P450_78A"/>
</dbReference>
<evidence type="ECO:0000256" key="1">
    <source>
        <dbReference type="ARBA" id="ARBA00001971"/>
    </source>
</evidence>
<feature type="transmembrane region" description="Helical" evidence="10">
    <location>
        <begin position="20"/>
        <end position="46"/>
    </location>
</feature>
<feature type="binding site" description="axial binding residue" evidence="8">
    <location>
        <position position="456"/>
    </location>
    <ligand>
        <name>heme</name>
        <dbReference type="ChEBI" id="CHEBI:30413"/>
    </ligand>
    <ligandPart>
        <name>Fe</name>
        <dbReference type="ChEBI" id="CHEBI:18248"/>
    </ligandPart>
</feature>
<dbReference type="STRING" id="3469.A0A4Y7JAP0"/>
<keyword evidence="10" id="KW-0472">Membrane</keyword>
<dbReference type="InterPro" id="IPR002401">
    <property type="entry name" value="Cyt_P450_E_grp-I"/>
</dbReference>
<proteinExistence type="inferred from homology"/>
<keyword evidence="5 9" id="KW-0560">Oxidoreductase</keyword>
<dbReference type="GO" id="GO:0005506">
    <property type="term" value="F:iron ion binding"/>
    <property type="evidence" value="ECO:0007669"/>
    <property type="project" value="InterPro"/>
</dbReference>
<reference evidence="11 12" key="1">
    <citation type="journal article" date="2018" name="Science">
        <title>The opium poppy genome and morphinan production.</title>
        <authorList>
            <person name="Guo L."/>
            <person name="Winzer T."/>
            <person name="Yang X."/>
            <person name="Li Y."/>
            <person name="Ning Z."/>
            <person name="He Z."/>
            <person name="Teodor R."/>
            <person name="Lu Y."/>
            <person name="Bowser T.A."/>
            <person name="Graham I.A."/>
            <person name="Ye K."/>
        </authorList>
    </citation>
    <scope>NUCLEOTIDE SEQUENCE [LARGE SCALE GENOMIC DNA]</scope>
    <source>
        <strain evidence="12">cv. HN1</strain>
        <tissue evidence="11">Leaves</tissue>
    </source>
</reference>
<dbReference type="Pfam" id="PF00067">
    <property type="entry name" value="p450"/>
    <property type="match status" value="1"/>
</dbReference>
<dbReference type="OMA" id="LEWIMAM"/>
<dbReference type="InterPro" id="IPR017972">
    <property type="entry name" value="Cyt_P450_CS"/>
</dbReference>
<keyword evidence="10" id="KW-0812">Transmembrane</keyword>
<dbReference type="InterPro" id="IPR001128">
    <property type="entry name" value="Cyt_P450"/>
</dbReference>
<keyword evidence="7 9" id="KW-0503">Monooxygenase</keyword>
<organism evidence="11 12">
    <name type="scientific">Papaver somniferum</name>
    <name type="common">Opium poppy</name>
    <dbReference type="NCBI Taxonomy" id="3469"/>
    <lineage>
        <taxon>Eukaryota</taxon>
        <taxon>Viridiplantae</taxon>
        <taxon>Streptophyta</taxon>
        <taxon>Embryophyta</taxon>
        <taxon>Tracheophyta</taxon>
        <taxon>Spermatophyta</taxon>
        <taxon>Magnoliopsida</taxon>
        <taxon>Ranunculales</taxon>
        <taxon>Papaveraceae</taxon>
        <taxon>Papaveroideae</taxon>
        <taxon>Papaver</taxon>
    </lineage>
</organism>
<protein>
    <recommendedName>
        <fullName evidence="13">Cytochrome P450</fullName>
    </recommendedName>
</protein>
<evidence type="ECO:0000256" key="7">
    <source>
        <dbReference type="ARBA" id="ARBA00023033"/>
    </source>
</evidence>
<dbReference type="PANTHER" id="PTHR47946:SF13">
    <property type="entry name" value="CYTOCHROME P450 FAMILY PROTEIN, EXPRESSED"/>
    <property type="match status" value="1"/>
</dbReference>
<evidence type="ECO:0000256" key="4">
    <source>
        <dbReference type="ARBA" id="ARBA00022723"/>
    </source>
</evidence>
<dbReference type="EMBL" id="CM010717">
    <property type="protein sequence ID" value="RZC56848.1"/>
    <property type="molecule type" value="Genomic_DNA"/>
</dbReference>
<dbReference type="PANTHER" id="PTHR47946">
    <property type="entry name" value="CYTOCHROME P450 78A7-RELATED"/>
    <property type="match status" value="1"/>
</dbReference>
<evidence type="ECO:0000256" key="3">
    <source>
        <dbReference type="ARBA" id="ARBA00022617"/>
    </source>
</evidence>
<sequence>MNSTSSLLANFSLFIHEFPWLTTILFALSLLPFLLSFWLIPGGFAWRNFNQSKKYPKLPGPFGLPFFGSLALMGSIPHRKLSEIATRLGATRLMAFSLGNTRMIISSDPETAKDILCGTSFVNRPVKISAKILMFERAIGFAPSGDYWRKIRRIAATHMFAPKRISSLEGVRKNLSDVMIEEISKEMGSNGLVEMKGILGKSSLCNVVESVFGRSLMSLEGLELRDMVEEGYELIGKFNWVDYFNFGFLDFHGVKRRCHKLSEKVRNLVGLFIEERRKDGDANEKSDFLSVLLNLPQEDMLSDSDMVAILWEMIFRGTDTVSILLEWIMARMVLHPEMQAKAQEEIRSGVGNDRHVQDTDIPNLPYLQSIVKEVLRMHPPGPLMSWSRLAVEDVHIDKFFIPAGTTAMVNMWAITHDGSIWKDPLVFKPERFIEQDVNVMGTDLRLAPFGAGRRVCPGKALGLTTVHLWFARLLQEFTWSAAKPVDLSERLRLSMEMKNPVAYRVVRRNTMNYI</sequence>
<evidence type="ECO:0000256" key="8">
    <source>
        <dbReference type="PIRSR" id="PIRSR602401-1"/>
    </source>
</evidence>
<evidence type="ECO:0000256" key="2">
    <source>
        <dbReference type="ARBA" id="ARBA00010617"/>
    </source>
</evidence>
<keyword evidence="3 8" id="KW-0349">Heme</keyword>
<dbReference type="Gramene" id="RZC56848">
    <property type="protein sequence ID" value="RZC56848"/>
    <property type="gene ID" value="C5167_015699"/>
</dbReference>